<feature type="compositionally biased region" description="Basic and acidic residues" evidence="8">
    <location>
        <begin position="15"/>
        <end position="27"/>
    </location>
</feature>
<dbReference type="GO" id="GO:0045944">
    <property type="term" value="P:positive regulation of transcription by RNA polymerase II"/>
    <property type="evidence" value="ECO:0007669"/>
    <property type="project" value="TreeGrafter"/>
</dbReference>
<keyword evidence="6" id="KW-0804">Transcription</keyword>
<evidence type="ECO:0000256" key="6">
    <source>
        <dbReference type="ARBA" id="ARBA00023163"/>
    </source>
</evidence>
<evidence type="ECO:0000256" key="3">
    <source>
        <dbReference type="ARBA" id="ARBA00022833"/>
    </source>
</evidence>
<organism evidence="9 10">
    <name type="scientific">Didymodactylos carnosus</name>
    <dbReference type="NCBI Taxonomy" id="1234261"/>
    <lineage>
        <taxon>Eukaryota</taxon>
        <taxon>Metazoa</taxon>
        <taxon>Spiralia</taxon>
        <taxon>Gnathifera</taxon>
        <taxon>Rotifera</taxon>
        <taxon>Eurotatoria</taxon>
        <taxon>Bdelloidea</taxon>
        <taxon>Philodinida</taxon>
        <taxon>Philodinidae</taxon>
        <taxon>Didymodactylos</taxon>
    </lineage>
</organism>
<keyword evidence="2" id="KW-0863">Zinc-finger</keyword>
<reference evidence="9" key="1">
    <citation type="submission" date="2021-02" db="EMBL/GenBank/DDBJ databases">
        <authorList>
            <person name="Nowell W R."/>
        </authorList>
    </citation>
    <scope>NUCLEOTIDE SEQUENCE</scope>
</reference>
<comment type="caution">
    <text evidence="9">The sequence shown here is derived from an EMBL/GenBank/DDBJ whole genome shotgun (WGS) entry which is preliminary data.</text>
</comment>
<protein>
    <submittedName>
        <fullName evidence="9">Uncharacterized protein</fullName>
    </submittedName>
</protein>
<dbReference type="PANTHER" id="PTHR24082:SF283">
    <property type="entry name" value="NUCLEAR HORMONE RECEPTOR HR96"/>
    <property type="match status" value="1"/>
</dbReference>
<dbReference type="PANTHER" id="PTHR24082">
    <property type="entry name" value="NUCLEAR HORMONE RECEPTOR"/>
    <property type="match status" value="1"/>
</dbReference>
<evidence type="ECO:0000256" key="2">
    <source>
        <dbReference type="ARBA" id="ARBA00022771"/>
    </source>
</evidence>
<feature type="non-terminal residue" evidence="9">
    <location>
        <position position="200"/>
    </location>
</feature>
<dbReference type="GO" id="GO:0030154">
    <property type="term" value="P:cell differentiation"/>
    <property type="evidence" value="ECO:0007669"/>
    <property type="project" value="TreeGrafter"/>
</dbReference>
<evidence type="ECO:0000256" key="8">
    <source>
        <dbReference type="SAM" id="MobiDB-lite"/>
    </source>
</evidence>
<dbReference type="InterPro" id="IPR035500">
    <property type="entry name" value="NHR-like_dom_sf"/>
</dbReference>
<feature type="compositionally biased region" description="Polar residues" evidence="8">
    <location>
        <begin position="28"/>
        <end position="39"/>
    </location>
</feature>
<evidence type="ECO:0000256" key="4">
    <source>
        <dbReference type="ARBA" id="ARBA00023015"/>
    </source>
</evidence>
<keyword evidence="1" id="KW-0479">Metal-binding</keyword>
<evidence type="ECO:0000256" key="1">
    <source>
        <dbReference type="ARBA" id="ARBA00022723"/>
    </source>
</evidence>
<evidence type="ECO:0000313" key="10">
    <source>
        <dbReference type="Proteomes" id="UP000681722"/>
    </source>
</evidence>
<name>A0A8S2Z7D7_9BILA</name>
<keyword evidence="5" id="KW-0238">DNA-binding</keyword>
<evidence type="ECO:0000256" key="5">
    <source>
        <dbReference type="ARBA" id="ARBA00023125"/>
    </source>
</evidence>
<evidence type="ECO:0000256" key="7">
    <source>
        <dbReference type="ARBA" id="ARBA00023170"/>
    </source>
</evidence>
<evidence type="ECO:0000313" key="9">
    <source>
        <dbReference type="EMBL" id="CAF4605316.1"/>
    </source>
</evidence>
<dbReference type="EMBL" id="CAJOBC010128892">
    <property type="protein sequence ID" value="CAF4605316.1"/>
    <property type="molecule type" value="Genomic_DNA"/>
</dbReference>
<keyword evidence="7" id="KW-0675">Receptor</keyword>
<dbReference type="Gene3D" id="1.10.565.10">
    <property type="entry name" value="Retinoid X Receptor"/>
    <property type="match status" value="1"/>
</dbReference>
<sequence>ERCLAMGMRKDLILNQEEIQRRKDSGRNRSTSSKHSSTIELTTSIPNFESVLRTFDESDHSTDLNETENILFQALTVEDLETINSVQSSFLSIVNECEDITNIADPSDHTSELIYCLQSNNKIALHIIKFCRLIDKFENINIDDRCILIKYNLILLFCISTCYISKQTNDYSLDREQEKAEEKRQMYILCNQSDYIYEMV</sequence>
<dbReference type="GO" id="GO:0004879">
    <property type="term" value="F:nuclear receptor activity"/>
    <property type="evidence" value="ECO:0007669"/>
    <property type="project" value="TreeGrafter"/>
</dbReference>
<keyword evidence="4" id="KW-0805">Transcription regulation</keyword>
<proteinExistence type="predicted"/>
<feature type="region of interest" description="Disordered" evidence="8">
    <location>
        <begin position="15"/>
        <end position="39"/>
    </location>
</feature>
<feature type="non-terminal residue" evidence="9">
    <location>
        <position position="1"/>
    </location>
</feature>
<gene>
    <name evidence="9" type="ORF">SRO942_LOCUS49012</name>
</gene>
<dbReference type="InterPro" id="IPR050234">
    <property type="entry name" value="Nuclear_hormone_rcpt_NR1"/>
</dbReference>
<dbReference type="SUPFAM" id="SSF48508">
    <property type="entry name" value="Nuclear receptor ligand-binding domain"/>
    <property type="match status" value="1"/>
</dbReference>
<dbReference type="Proteomes" id="UP000681722">
    <property type="component" value="Unassembled WGS sequence"/>
</dbReference>
<dbReference type="AlphaFoldDB" id="A0A8S2Z7D7"/>
<dbReference type="GO" id="GO:0000978">
    <property type="term" value="F:RNA polymerase II cis-regulatory region sequence-specific DNA binding"/>
    <property type="evidence" value="ECO:0007669"/>
    <property type="project" value="TreeGrafter"/>
</dbReference>
<dbReference type="GO" id="GO:0008270">
    <property type="term" value="F:zinc ion binding"/>
    <property type="evidence" value="ECO:0007669"/>
    <property type="project" value="UniProtKB-KW"/>
</dbReference>
<keyword evidence="3" id="KW-0862">Zinc</keyword>
<dbReference type="GO" id="GO:0000122">
    <property type="term" value="P:negative regulation of transcription by RNA polymerase II"/>
    <property type="evidence" value="ECO:0007669"/>
    <property type="project" value="TreeGrafter"/>
</dbReference>
<accession>A0A8S2Z7D7</accession>